<sequence>MERKAVRIVMCIAAILTAVITLLGKGMDGVFLPRTLTAEQALRECSGLIISQTERDMIDQVWADQLDYPAYERRELDHKTCEALGVPGGDAFAQIAPGENGPASDFLYIDCWTTSGGRIVYEVSNEFYNKTVEPSGRSVLYLNQNNTTYEKYTSQVLWPWSDF</sequence>
<organism evidence="2 3">
    <name type="scientific">Butyricicoccus pullicaecorum</name>
    <dbReference type="NCBI Taxonomy" id="501571"/>
    <lineage>
        <taxon>Bacteria</taxon>
        <taxon>Bacillati</taxon>
        <taxon>Bacillota</taxon>
        <taxon>Clostridia</taxon>
        <taxon>Eubacteriales</taxon>
        <taxon>Butyricicoccaceae</taxon>
        <taxon>Butyricicoccus</taxon>
    </lineage>
</organism>
<dbReference type="AlphaFoldDB" id="A0A1Y4L8C9"/>
<keyword evidence="1" id="KW-1133">Transmembrane helix</keyword>
<dbReference type="Proteomes" id="UP000195897">
    <property type="component" value="Unassembled WGS sequence"/>
</dbReference>
<comment type="caution">
    <text evidence="2">The sequence shown here is derived from an EMBL/GenBank/DDBJ whole genome shotgun (WGS) entry which is preliminary data.</text>
</comment>
<proteinExistence type="predicted"/>
<name>A0A1Y4L8C9_9FIRM</name>
<dbReference type="RefSeq" id="WP_087372334.1">
    <property type="nucleotide sequence ID" value="NZ_NFKK01000006.1"/>
</dbReference>
<protein>
    <submittedName>
        <fullName evidence="2">Uncharacterized protein</fullName>
    </submittedName>
</protein>
<evidence type="ECO:0000313" key="3">
    <source>
        <dbReference type="Proteomes" id="UP000195897"/>
    </source>
</evidence>
<reference evidence="3" key="1">
    <citation type="submission" date="2017-04" db="EMBL/GenBank/DDBJ databases">
        <title>Function of individual gut microbiota members based on whole genome sequencing of pure cultures obtained from chicken caecum.</title>
        <authorList>
            <person name="Medvecky M."/>
            <person name="Cejkova D."/>
            <person name="Polansky O."/>
            <person name="Karasova D."/>
            <person name="Kubasova T."/>
            <person name="Cizek A."/>
            <person name="Rychlik I."/>
        </authorList>
    </citation>
    <scope>NUCLEOTIDE SEQUENCE [LARGE SCALE GENOMIC DNA]</scope>
    <source>
        <strain evidence="3">An180</strain>
    </source>
</reference>
<accession>A0A1Y4L8C9</accession>
<dbReference type="EMBL" id="NFKK01000006">
    <property type="protein sequence ID" value="OUP52985.1"/>
    <property type="molecule type" value="Genomic_DNA"/>
</dbReference>
<evidence type="ECO:0000313" key="2">
    <source>
        <dbReference type="EMBL" id="OUP52985.1"/>
    </source>
</evidence>
<gene>
    <name evidence="2" type="ORF">B5F17_07040</name>
</gene>
<keyword evidence="1" id="KW-0812">Transmembrane</keyword>
<feature type="transmembrane region" description="Helical" evidence="1">
    <location>
        <begin position="6"/>
        <end position="24"/>
    </location>
</feature>
<keyword evidence="1" id="KW-0472">Membrane</keyword>
<evidence type="ECO:0000256" key="1">
    <source>
        <dbReference type="SAM" id="Phobius"/>
    </source>
</evidence>